<name>A0ABV7S0P1_9RHOB</name>
<evidence type="ECO:0000313" key="1">
    <source>
        <dbReference type="EMBL" id="MFC3570695.1"/>
    </source>
</evidence>
<gene>
    <name evidence="1" type="ORF">ACFOMP_14660</name>
</gene>
<organism evidence="1 2">
    <name type="scientific">Paracoccus simplex</name>
    <dbReference type="NCBI Taxonomy" id="2086346"/>
    <lineage>
        <taxon>Bacteria</taxon>
        <taxon>Pseudomonadati</taxon>
        <taxon>Pseudomonadota</taxon>
        <taxon>Alphaproteobacteria</taxon>
        <taxon>Rhodobacterales</taxon>
        <taxon>Paracoccaceae</taxon>
        <taxon>Paracoccus</taxon>
    </lineage>
</organism>
<evidence type="ECO:0000313" key="2">
    <source>
        <dbReference type="Proteomes" id="UP001595596"/>
    </source>
</evidence>
<comment type="caution">
    <text evidence="1">The sequence shown here is derived from an EMBL/GenBank/DDBJ whole genome shotgun (WGS) entry which is preliminary data.</text>
</comment>
<keyword evidence="2" id="KW-1185">Reference proteome</keyword>
<dbReference type="Proteomes" id="UP001595596">
    <property type="component" value="Unassembled WGS sequence"/>
</dbReference>
<proteinExistence type="predicted"/>
<accession>A0ABV7S0P1</accession>
<sequence>MLSDGIDTMPAEIRRMKRAEAEALFRRIGITFAVYGGAATRTG</sequence>
<reference evidence="2" key="1">
    <citation type="journal article" date="2019" name="Int. J. Syst. Evol. Microbiol.">
        <title>The Global Catalogue of Microorganisms (GCM) 10K type strain sequencing project: providing services to taxonomists for standard genome sequencing and annotation.</title>
        <authorList>
            <consortium name="The Broad Institute Genomics Platform"/>
            <consortium name="The Broad Institute Genome Sequencing Center for Infectious Disease"/>
            <person name="Wu L."/>
            <person name="Ma J."/>
        </authorList>
    </citation>
    <scope>NUCLEOTIDE SEQUENCE [LARGE SCALE GENOMIC DNA]</scope>
    <source>
        <strain evidence="2">VKM B-3226</strain>
    </source>
</reference>
<protein>
    <submittedName>
        <fullName evidence="1">Uncharacterized protein</fullName>
    </submittedName>
</protein>
<dbReference type="RefSeq" id="WP_289894271.1">
    <property type="nucleotide sequence ID" value="NZ_JBHRXE010000041.1"/>
</dbReference>
<dbReference type="EMBL" id="JBHRXE010000041">
    <property type="protein sequence ID" value="MFC3570695.1"/>
    <property type="molecule type" value="Genomic_DNA"/>
</dbReference>